<accession>A0A482Y8P9</accession>
<gene>
    <name evidence="2" type="ORF">BDK88_1799</name>
</gene>
<feature type="transmembrane region" description="Helical" evidence="1">
    <location>
        <begin position="47"/>
        <end position="66"/>
    </location>
</feature>
<dbReference type="AlphaFoldDB" id="A0A482Y8P9"/>
<evidence type="ECO:0000313" key="3">
    <source>
        <dbReference type="Proteomes" id="UP000291097"/>
    </source>
</evidence>
<evidence type="ECO:0000256" key="1">
    <source>
        <dbReference type="SAM" id="Phobius"/>
    </source>
</evidence>
<keyword evidence="1" id="KW-1133">Transmembrane helix</keyword>
<sequence length="73" mass="8092">MPSVEGLKTWFDYELVFIALAIGVLITIWGLNQITSYLSGLPLTSPRFALTVTALGFGTVLLLIWLTGRYTEQ</sequence>
<feature type="transmembrane region" description="Helical" evidence="1">
    <location>
        <begin position="15"/>
        <end position="35"/>
    </location>
</feature>
<evidence type="ECO:0000313" key="2">
    <source>
        <dbReference type="EMBL" id="RZV10627.1"/>
    </source>
</evidence>
<dbReference type="EMBL" id="SHMP01000004">
    <property type="protein sequence ID" value="RZV10627.1"/>
    <property type="molecule type" value="Genomic_DNA"/>
</dbReference>
<organism evidence="2 3">
    <name type="scientific">Natrinema hispanicum</name>
    <dbReference type="NCBI Taxonomy" id="392421"/>
    <lineage>
        <taxon>Archaea</taxon>
        <taxon>Methanobacteriati</taxon>
        <taxon>Methanobacteriota</taxon>
        <taxon>Stenosarchaea group</taxon>
        <taxon>Halobacteria</taxon>
        <taxon>Halobacteriales</taxon>
        <taxon>Natrialbaceae</taxon>
        <taxon>Natrinema</taxon>
    </lineage>
</organism>
<keyword evidence="1" id="KW-0812">Transmembrane</keyword>
<protein>
    <submittedName>
        <fullName evidence="2">Uncharacterized protein</fullName>
    </submittedName>
</protein>
<name>A0A482Y8P9_9EURY</name>
<comment type="caution">
    <text evidence="2">The sequence shown here is derived from an EMBL/GenBank/DDBJ whole genome shotgun (WGS) entry which is preliminary data.</text>
</comment>
<keyword evidence="1" id="KW-0472">Membrane</keyword>
<proteinExistence type="predicted"/>
<dbReference type="Proteomes" id="UP000291097">
    <property type="component" value="Unassembled WGS sequence"/>
</dbReference>
<reference evidence="2 3" key="1">
    <citation type="submission" date="2019-02" db="EMBL/GenBank/DDBJ databases">
        <title>Genomic Encyclopedia of Archaeal and Bacterial Type Strains, Phase II (KMG-II): from individual species to whole genera.</title>
        <authorList>
            <person name="Goeker M."/>
        </authorList>
    </citation>
    <scope>NUCLEOTIDE SEQUENCE [LARGE SCALE GENOMIC DNA]</scope>
    <source>
        <strain evidence="2 3">DSM 18328</strain>
    </source>
</reference>